<reference evidence="1" key="1">
    <citation type="submission" date="2020-05" db="EMBL/GenBank/DDBJ databases">
        <title>Mycena genomes resolve the evolution of fungal bioluminescence.</title>
        <authorList>
            <person name="Tsai I.J."/>
        </authorList>
    </citation>
    <scope>NUCLEOTIDE SEQUENCE</scope>
    <source>
        <strain evidence="1">CCC161011</strain>
    </source>
</reference>
<gene>
    <name evidence="1" type="ORF">MVEN_00846400</name>
</gene>
<evidence type="ECO:0000313" key="1">
    <source>
        <dbReference type="EMBL" id="KAF7357994.1"/>
    </source>
</evidence>
<keyword evidence="2" id="KW-1185">Reference proteome</keyword>
<dbReference type="EMBL" id="JACAZI010000006">
    <property type="protein sequence ID" value="KAF7357994.1"/>
    <property type="molecule type" value="Genomic_DNA"/>
</dbReference>
<sequence>MEQTNNITKSPPKSSKEYRFVPQGHAAIEPIKPEEGKPVAIGTEGLTPCVGVYFKLGDKCFVAHFDANGAKNDAEARTLAQNVCKDLKARIEANLANADDLKLTVNDGERTSFALAWAVQQNFDTRFSPAKELAAPATLAEMKAALNSKYCGKGGVFYVENDQVKRFGLFDKSLPVPVGKYGESGFTF</sequence>
<organism evidence="1 2">
    <name type="scientific">Mycena venus</name>
    <dbReference type="NCBI Taxonomy" id="2733690"/>
    <lineage>
        <taxon>Eukaryota</taxon>
        <taxon>Fungi</taxon>
        <taxon>Dikarya</taxon>
        <taxon>Basidiomycota</taxon>
        <taxon>Agaricomycotina</taxon>
        <taxon>Agaricomycetes</taxon>
        <taxon>Agaricomycetidae</taxon>
        <taxon>Agaricales</taxon>
        <taxon>Marasmiineae</taxon>
        <taxon>Mycenaceae</taxon>
        <taxon>Mycena</taxon>
    </lineage>
</organism>
<comment type="caution">
    <text evidence="1">The sequence shown here is derived from an EMBL/GenBank/DDBJ whole genome shotgun (WGS) entry which is preliminary data.</text>
</comment>
<evidence type="ECO:0000313" key="2">
    <source>
        <dbReference type="Proteomes" id="UP000620124"/>
    </source>
</evidence>
<accession>A0A8H6YGT5</accession>
<dbReference type="AlphaFoldDB" id="A0A8H6YGT5"/>
<proteinExistence type="predicted"/>
<protein>
    <submittedName>
        <fullName evidence="1">Uncharacterized protein</fullName>
    </submittedName>
</protein>
<dbReference type="Proteomes" id="UP000620124">
    <property type="component" value="Unassembled WGS sequence"/>
</dbReference>
<name>A0A8H6YGT5_9AGAR</name>
<dbReference type="OrthoDB" id="3255751at2759"/>